<feature type="compositionally biased region" description="Basic residues" evidence="2">
    <location>
        <begin position="7"/>
        <end position="16"/>
    </location>
</feature>
<dbReference type="InterPro" id="IPR046390">
    <property type="entry name" value="NUCL_HEAD_T4"/>
</dbReference>
<keyword evidence="1" id="KW-0378">Hydrolase</keyword>
<evidence type="ECO:0000313" key="5">
    <source>
        <dbReference type="Proteomes" id="UP001348805"/>
    </source>
</evidence>
<keyword evidence="1" id="KW-0540">Nuclease</keyword>
<keyword evidence="5" id="KW-1185">Reference proteome</keyword>
<feature type="active site" evidence="1">
    <location>
        <position position="42"/>
    </location>
</feature>
<evidence type="ECO:0000313" key="4">
    <source>
        <dbReference type="EMBL" id="WQJ51332.1"/>
    </source>
</evidence>
<feature type="domain" description="TnsA endonuclease N-terminal" evidence="3">
    <location>
        <begin position="52"/>
        <end position="174"/>
    </location>
</feature>
<feature type="active site" evidence="1">
    <location>
        <position position="98"/>
    </location>
</feature>
<reference evidence="4 5" key="1">
    <citation type="submission" date="2023-11" db="EMBL/GenBank/DDBJ databases">
        <authorList>
            <person name="Cook R."/>
            <person name="Crisci M."/>
            <person name="Pye H."/>
            <person name="Adriaenssens E."/>
            <person name="Santini J."/>
        </authorList>
    </citation>
    <scope>NUCLEOTIDE SEQUENCE [LARGE SCALE GENOMIC DNA]</scope>
    <source>
        <strain evidence="4">Lak_Megaphage_RVC_AP3_GC26</strain>
    </source>
</reference>
<evidence type="ECO:0000259" key="3">
    <source>
        <dbReference type="Pfam" id="PF08722"/>
    </source>
</evidence>
<keyword evidence="1" id="KW-0255">Endonuclease</keyword>
<comment type="function">
    <text evidence="1">During phage morphogenesis, plays an essential role in the head-tail joining step. The associated nuclease activity is essential for morphogenesis, possibly by cleaving packaged DNA to enable the joining of heads to tails. Displays both exo- and endonuclease activity.</text>
</comment>
<protein>
    <recommendedName>
        <fullName evidence="1">Head completion nuclease</fullName>
        <ecNumber evidence="1">3.1.-.-</ecNumber>
    </recommendedName>
</protein>
<sequence>MNESYKNQHKPSRNSRFKQGYFHPQNPQKWVTKTNEYRSSWEFHFMNWADRNPQVLRVGSEPCAIQYRDPVANLEYCHKHNLDPNNPQNWKIRKYYVDMWIEFKKKDGDVIKVFIEIKPYAQTIKPEPLKPGAKLKEVNRYNREMKTFLTNQAKWRAANYEFKKRGCKFFIFTEKELSDKLHLF</sequence>
<keyword evidence="1" id="KW-0269">Exonuclease</keyword>
<dbReference type="Pfam" id="PF08722">
    <property type="entry name" value="Tn7_TnsA-like_N"/>
    <property type="match status" value="1"/>
</dbReference>
<dbReference type="Proteomes" id="UP001348805">
    <property type="component" value="Segment"/>
</dbReference>
<feature type="active site" evidence="1">
    <location>
        <position position="118"/>
    </location>
</feature>
<evidence type="ECO:0000256" key="1">
    <source>
        <dbReference type="HAMAP-Rule" id="MF_04160"/>
    </source>
</evidence>
<accession>A0ABZ0YZU4</accession>
<feature type="region of interest" description="Disordered" evidence="2">
    <location>
        <begin position="1"/>
        <end position="27"/>
    </location>
</feature>
<dbReference type="EMBL" id="OR769219">
    <property type="protein sequence ID" value="WQJ51332.1"/>
    <property type="molecule type" value="Genomic_DNA"/>
</dbReference>
<organism evidence="4 5">
    <name type="scientific">phage Lak_Megaphage_RVC_AP3_GC26</name>
    <dbReference type="NCBI Taxonomy" id="3109225"/>
    <lineage>
        <taxon>Viruses</taxon>
        <taxon>Duplodnaviria</taxon>
        <taxon>Heunggongvirae</taxon>
        <taxon>Uroviricota</taxon>
        <taxon>Caudoviricetes</taxon>
        <taxon>Caudoviricetes code 15 clade</taxon>
    </lineage>
</organism>
<dbReference type="HAMAP" id="MF_04160">
    <property type="entry name" value="NUCL_HEAD_T4"/>
    <property type="match status" value="1"/>
</dbReference>
<proteinExistence type="inferred from homology"/>
<name>A0ABZ0YZU4_9CAUD</name>
<dbReference type="EC" id="3.1.-.-" evidence="1"/>
<evidence type="ECO:0000256" key="2">
    <source>
        <dbReference type="SAM" id="MobiDB-lite"/>
    </source>
</evidence>
<comment type="similarity">
    <text evidence="1">Belongs to the Caudovirales head completion nuclease family.</text>
</comment>
<dbReference type="InterPro" id="IPR014833">
    <property type="entry name" value="TnsA_N"/>
</dbReference>